<dbReference type="PANTHER" id="PTHR33050">
    <property type="entry name" value="REVERSE TRANSCRIPTASE DOMAIN-CONTAINING PROTEIN"/>
    <property type="match status" value="1"/>
</dbReference>
<dbReference type="EMBL" id="CAMXCT030003557">
    <property type="protein sequence ID" value="CAL4792382.1"/>
    <property type="molecule type" value="Genomic_DNA"/>
</dbReference>
<reference evidence="3" key="2">
    <citation type="submission" date="2024-04" db="EMBL/GenBank/DDBJ databases">
        <authorList>
            <person name="Chen Y."/>
            <person name="Shah S."/>
            <person name="Dougan E. K."/>
            <person name="Thang M."/>
            <person name="Chan C."/>
        </authorList>
    </citation>
    <scope>NUCLEOTIDE SEQUENCE [LARGE SCALE GENOMIC DNA]</scope>
</reference>
<evidence type="ECO:0000256" key="1">
    <source>
        <dbReference type="SAM" id="MobiDB-lite"/>
    </source>
</evidence>
<dbReference type="PANTHER" id="PTHR33050:SF7">
    <property type="entry name" value="RIBONUCLEASE H"/>
    <property type="match status" value="1"/>
</dbReference>
<dbReference type="AlphaFoldDB" id="A0A9P1D8B7"/>
<feature type="non-terminal residue" evidence="2">
    <location>
        <position position="1"/>
    </location>
</feature>
<evidence type="ECO:0000313" key="5">
    <source>
        <dbReference type="Proteomes" id="UP001152797"/>
    </source>
</evidence>
<protein>
    <submittedName>
        <fullName evidence="4">Pentatricopeptide repeat-containing protein, chloroplastic</fullName>
    </submittedName>
</protein>
<dbReference type="Proteomes" id="UP001152797">
    <property type="component" value="Unassembled WGS sequence"/>
</dbReference>
<feature type="region of interest" description="Disordered" evidence="1">
    <location>
        <begin position="688"/>
        <end position="714"/>
    </location>
</feature>
<reference evidence="2" key="1">
    <citation type="submission" date="2022-10" db="EMBL/GenBank/DDBJ databases">
        <authorList>
            <person name="Chen Y."/>
            <person name="Dougan E. K."/>
            <person name="Chan C."/>
            <person name="Rhodes N."/>
            <person name="Thang M."/>
        </authorList>
    </citation>
    <scope>NUCLEOTIDE SEQUENCE</scope>
</reference>
<comment type="caution">
    <text evidence="2">The sequence shown here is derived from an EMBL/GenBank/DDBJ whole genome shotgun (WGS) entry which is preliminary data.</text>
</comment>
<evidence type="ECO:0000313" key="4">
    <source>
        <dbReference type="EMBL" id="CAL4792382.1"/>
    </source>
</evidence>
<keyword evidence="5" id="KW-1185">Reference proteome</keyword>
<proteinExistence type="predicted"/>
<accession>A0A9P1D8B7</accession>
<feature type="region of interest" description="Disordered" evidence="1">
    <location>
        <begin position="331"/>
        <end position="355"/>
    </location>
</feature>
<name>A0A9P1D8B7_9DINO</name>
<feature type="region of interest" description="Disordered" evidence="1">
    <location>
        <begin position="472"/>
        <end position="536"/>
    </location>
</feature>
<sequence>MPLLKLSDEERKAAVAAASADLKFHLAEKNVPAEVQDAIFHKGFINLQLFAGLDETRAEVRKAVIAEVGLDPEDGAAARVAMASLLAAWESARLQASTEEKLKVESRLGQAQRVLQLSEMAAMRKAVEADLGPLRDSEVPAKSLVATKLEQLEQGALQAEDLREVLCLEDKDIDLFSSIVEHGTGHLKIRPGTARVALPNCGEELRQRHRLIAVAWLMCRTKHKNEPCLTTDLLEAFRRLSDFVLGKHVANLTLMMGGSARRPAWKLVLSFEQEIRKKAYQLVRVREVSTVASAIEAACKSPELLNLHFVMPLTTSAEFFSSATSEAIAFPPGPPVPFQRPRKGSGKGEKGSNPRAVKKVALKTRSAAGRPICFRWNNGKCNGNCGFEDVCQICESPEHGKKQCPQKPAKAGEGSRLCAKVALVSAQQPRLHSPAVGTWTSVQEAVDCDESQMSAADSCSVSATPCAVSGQGDPVEWAPAGGLPGGVGHPSADAPPGQADKNEEVSSDEDEDGIAKPRLGSGNWGSGPPLSSSLMGKTRPFVDGAGLCSPGRWCPSDRRAAPQEAQLCMADQCFKNLQKLLRERIDARKLLYELACGKHQSCPFDEKLLEDAVQAIKKSLISNSAMLDLGHVPSGQPFRLALIEEFLRISGDPDYRAFYSASSSFAKGVSIGVDQRLPRTPAVFRRKVKHRDYSGEQEPDEEPRSNYPSAEATGEVLEKQFQEEEERGAMVKLAWDEAVARYGSRLRVASLGALPKGEGVYRVIHDGTHGTGVNGRIRVRDQLECPTAGDLRQAVKELEHPTFVLATDVSRAHRLVKVKEDEWGLQACKTSRNAKHVWLNTVGTFGIASIAVHWSRLLGGLQRAVYYMLGSKALFILAYVMTYCYHLDIAAKKIAISAKRARWIVDWIQRTCDADEVSLKEFASVLGRLNFTFAAVEALRPFLGPLYSWHTAVSHCERLKLPKVVRLVLVFLQKMLQDGHRVQTIGVKAPRVQELFRTDAKAEGNEVWIGGWAVMDATCTNQCRWFSERLTRHNAKWAFIADEPFRAIASLELLATLVGCVLFGVEGSERGVIYCSAATDNFGNACVLNRLLTTKFPLMAFLMEIAARMIQSNVHLCLQWTPRLQNREADSLTNEDYRRFDPKLRLRFSLDEFEGIVMNDMLEAGAHLFKEVREGRKKILKKAAKRARGAGLRET</sequence>
<dbReference type="InterPro" id="IPR052055">
    <property type="entry name" value="Hepadnavirus_pol/RT"/>
</dbReference>
<evidence type="ECO:0000313" key="3">
    <source>
        <dbReference type="EMBL" id="CAL1158445.1"/>
    </source>
</evidence>
<organism evidence="2">
    <name type="scientific">Cladocopium goreaui</name>
    <dbReference type="NCBI Taxonomy" id="2562237"/>
    <lineage>
        <taxon>Eukaryota</taxon>
        <taxon>Sar</taxon>
        <taxon>Alveolata</taxon>
        <taxon>Dinophyceae</taxon>
        <taxon>Suessiales</taxon>
        <taxon>Symbiodiniaceae</taxon>
        <taxon>Cladocopium</taxon>
    </lineage>
</organism>
<dbReference type="OrthoDB" id="446128at2759"/>
<dbReference type="EMBL" id="CAMXCT020003557">
    <property type="protein sequence ID" value="CAL1158445.1"/>
    <property type="molecule type" value="Genomic_DNA"/>
</dbReference>
<evidence type="ECO:0000313" key="2">
    <source>
        <dbReference type="EMBL" id="CAI4005070.1"/>
    </source>
</evidence>
<feature type="compositionally biased region" description="Low complexity" evidence="1">
    <location>
        <begin position="526"/>
        <end position="536"/>
    </location>
</feature>
<gene>
    <name evidence="2" type="ORF">C1SCF055_LOCUS30825</name>
</gene>
<dbReference type="EMBL" id="CAMXCT010003557">
    <property type="protein sequence ID" value="CAI4005070.1"/>
    <property type="molecule type" value="Genomic_DNA"/>
</dbReference>